<dbReference type="InterPro" id="IPR024191">
    <property type="entry name" value="Peptidase_M61"/>
</dbReference>
<organism evidence="4 5">
    <name type="scientific">Phenylobacterium deserti</name>
    <dbReference type="NCBI Taxonomy" id="1914756"/>
    <lineage>
        <taxon>Bacteria</taxon>
        <taxon>Pseudomonadati</taxon>
        <taxon>Pseudomonadota</taxon>
        <taxon>Alphaproteobacteria</taxon>
        <taxon>Caulobacterales</taxon>
        <taxon>Caulobacteraceae</taxon>
        <taxon>Phenylobacterium</taxon>
    </lineage>
</organism>
<evidence type="ECO:0000313" key="5">
    <source>
        <dbReference type="Proteomes" id="UP000249725"/>
    </source>
</evidence>
<feature type="signal peptide" evidence="1">
    <location>
        <begin position="1"/>
        <end position="21"/>
    </location>
</feature>
<evidence type="ECO:0000256" key="1">
    <source>
        <dbReference type="SAM" id="SignalP"/>
    </source>
</evidence>
<dbReference type="PIRSF" id="PIRSF016493">
    <property type="entry name" value="Glycyl_aminpptds"/>
    <property type="match status" value="1"/>
</dbReference>
<gene>
    <name evidence="4" type="ORF">DJ018_17055</name>
</gene>
<keyword evidence="5" id="KW-1185">Reference proteome</keyword>
<dbReference type="SUPFAM" id="SSF50156">
    <property type="entry name" value="PDZ domain-like"/>
    <property type="match status" value="1"/>
</dbReference>
<evidence type="ECO:0000259" key="2">
    <source>
        <dbReference type="Pfam" id="PF05299"/>
    </source>
</evidence>
<dbReference type="EMBL" id="QFYR01000005">
    <property type="protein sequence ID" value="RAK51087.1"/>
    <property type="molecule type" value="Genomic_DNA"/>
</dbReference>
<feature type="chain" id="PRO_5016456411" evidence="1">
    <location>
        <begin position="22"/>
        <end position="643"/>
    </location>
</feature>
<feature type="domain" description="Peptidase M61 N-terminal" evidence="3">
    <location>
        <begin position="50"/>
        <end position="222"/>
    </location>
</feature>
<dbReference type="OrthoDB" id="9778516at2"/>
<dbReference type="InterPro" id="IPR027268">
    <property type="entry name" value="Peptidase_M4/M1_CTD_sf"/>
</dbReference>
<dbReference type="Pfam" id="PF17899">
    <property type="entry name" value="Peptidase_M61_N"/>
    <property type="match status" value="1"/>
</dbReference>
<comment type="caution">
    <text evidence="4">The sequence shown here is derived from an EMBL/GenBank/DDBJ whole genome shotgun (WGS) entry which is preliminary data.</text>
</comment>
<name>A0A328A9N6_9CAUL</name>
<dbReference type="Pfam" id="PF05299">
    <property type="entry name" value="Peptidase_M61"/>
    <property type="match status" value="1"/>
</dbReference>
<dbReference type="Gene3D" id="1.10.390.10">
    <property type="entry name" value="Neutral Protease Domain 2"/>
    <property type="match status" value="1"/>
</dbReference>
<dbReference type="InterPro" id="IPR040756">
    <property type="entry name" value="Peptidase_M61_N"/>
</dbReference>
<sequence>MLKRTLLAFASLLAIAGSAAAQSANTAQPTPLPQPTPAAQDVAFPGVIKLEVDATDLDRRIFRIKETIPVAQAGELVLRYPEWLPGHHAPRGPIDKVAGLVIRANGQVVPWVRDPVDVYAFRVNVPQGASQLDVEFQFLSATAPNQGRVVMTPEMLNLQWVSVALYPAGYYTRRIMVDPSVRLPQGWNYGVALETNAFEGGLATFKRVDFETLMDSPMFAGRYYKQFQLDPPGAANPVRLNVVADSAEELEAKDEHIEAHKNLVRQADRLFGARHYKHYDFLLAITERMGGIGLEHHQSSENGVGEGYFTDWKKAVLDRDLLPHEYTHSWDGKYRRGADLYTPDYDMPMRNSLLWVYEGQTQYWGYVLGARSGMLSKDETMQALAATAATYENRIGRNWRPMVDTTNDPIMSARRPQPWSSWQRAEDYYSEGQLIWLDADTLIRERSSGKRSLDDFARAFFGGPSGDPVVKTYTYEDVVRTLNEVQPYDWDTFLRTRVSDVAVKPPLDGLARGGWKLAYTETPTDYWKSLEASAKNTNLTYSLGAVVNNEGDVTSVQWDRPAFNAGVAVGVKVLAVNGFAYSGERLRKAVTEAKAGKPIQMVLKSGDHIRTVSIDYRGGHRYPRLERIAGTPDRLSQIYAAKK</sequence>
<dbReference type="Gene3D" id="2.30.42.10">
    <property type="match status" value="1"/>
</dbReference>
<dbReference type="InterPro" id="IPR007963">
    <property type="entry name" value="Peptidase_M61_catalytic"/>
</dbReference>
<dbReference type="Gene3D" id="2.60.40.3650">
    <property type="match status" value="1"/>
</dbReference>
<feature type="domain" description="Peptidase M61 catalytic" evidence="2">
    <location>
        <begin position="319"/>
        <end position="435"/>
    </location>
</feature>
<dbReference type="Proteomes" id="UP000249725">
    <property type="component" value="Unassembled WGS sequence"/>
</dbReference>
<protein>
    <submittedName>
        <fullName evidence="4">Peptidase M61</fullName>
    </submittedName>
</protein>
<accession>A0A328A9N6</accession>
<proteinExistence type="predicted"/>
<evidence type="ECO:0000259" key="3">
    <source>
        <dbReference type="Pfam" id="PF17899"/>
    </source>
</evidence>
<keyword evidence="1" id="KW-0732">Signal</keyword>
<evidence type="ECO:0000313" key="4">
    <source>
        <dbReference type="EMBL" id="RAK51087.1"/>
    </source>
</evidence>
<reference evidence="5" key="1">
    <citation type="submission" date="2018-05" db="EMBL/GenBank/DDBJ databases">
        <authorList>
            <person name="Li X."/>
        </authorList>
    </citation>
    <scope>NUCLEOTIDE SEQUENCE [LARGE SCALE GENOMIC DNA]</scope>
    <source>
        <strain evidence="5">YIM 73061</strain>
    </source>
</reference>
<dbReference type="InterPro" id="IPR036034">
    <property type="entry name" value="PDZ_sf"/>
</dbReference>
<dbReference type="AlphaFoldDB" id="A0A328A9N6"/>